<evidence type="ECO:0000313" key="1">
    <source>
        <dbReference type="EMBL" id="JAD18083.1"/>
    </source>
</evidence>
<reference evidence="1" key="1">
    <citation type="submission" date="2014-09" db="EMBL/GenBank/DDBJ databases">
        <authorList>
            <person name="Magalhaes I.L.F."/>
            <person name="Oliveira U."/>
            <person name="Santos F.R."/>
            <person name="Vidigal T.H.D.A."/>
            <person name="Brescovit A.D."/>
            <person name="Santos A.J."/>
        </authorList>
    </citation>
    <scope>NUCLEOTIDE SEQUENCE</scope>
    <source>
        <tissue evidence="1">Shoot tissue taken approximately 20 cm above the soil surface</tissue>
    </source>
</reference>
<sequence>MCLDVVMNKVLAKLNELDRDPVISFPLYTRILTALCVYCENAFKMDWHLLYNSGN</sequence>
<organism evidence="1">
    <name type="scientific">Arundo donax</name>
    <name type="common">Giant reed</name>
    <name type="synonym">Donax arundinaceus</name>
    <dbReference type="NCBI Taxonomy" id="35708"/>
    <lineage>
        <taxon>Eukaryota</taxon>
        <taxon>Viridiplantae</taxon>
        <taxon>Streptophyta</taxon>
        <taxon>Embryophyta</taxon>
        <taxon>Tracheophyta</taxon>
        <taxon>Spermatophyta</taxon>
        <taxon>Magnoliopsida</taxon>
        <taxon>Liliopsida</taxon>
        <taxon>Poales</taxon>
        <taxon>Poaceae</taxon>
        <taxon>PACMAD clade</taxon>
        <taxon>Arundinoideae</taxon>
        <taxon>Arundineae</taxon>
        <taxon>Arundo</taxon>
    </lineage>
</organism>
<dbReference type="EMBL" id="GBRH01279812">
    <property type="protein sequence ID" value="JAD18083.1"/>
    <property type="molecule type" value="Transcribed_RNA"/>
</dbReference>
<proteinExistence type="predicted"/>
<accession>A0A0A9U060</accession>
<dbReference type="AlphaFoldDB" id="A0A0A9U060"/>
<reference evidence="1" key="2">
    <citation type="journal article" date="2015" name="Data Brief">
        <title>Shoot transcriptome of the giant reed, Arundo donax.</title>
        <authorList>
            <person name="Barrero R.A."/>
            <person name="Guerrero F.D."/>
            <person name="Moolhuijzen P."/>
            <person name="Goolsby J.A."/>
            <person name="Tidwell J."/>
            <person name="Bellgard S.E."/>
            <person name="Bellgard M.I."/>
        </authorList>
    </citation>
    <scope>NUCLEOTIDE SEQUENCE</scope>
    <source>
        <tissue evidence="1">Shoot tissue taken approximately 20 cm above the soil surface</tissue>
    </source>
</reference>
<name>A0A0A9U060_ARUDO</name>
<protein>
    <submittedName>
        <fullName evidence="1">Uncharacterized protein</fullName>
    </submittedName>
</protein>